<dbReference type="EMBL" id="LJVE01000150">
    <property type="protein sequence ID" value="KPL12567.1"/>
    <property type="molecule type" value="Genomic_DNA"/>
</dbReference>
<protein>
    <recommendedName>
        <fullName evidence="8">Potassium transporter TrkA</fullName>
    </recommendedName>
</protein>
<feature type="domain" description="RCK C-terminal" evidence="5">
    <location>
        <begin position="247"/>
        <end position="340"/>
    </location>
</feature>
<evidence type="ECO:0008006" key="8">
    <source>
        <dbReference type="Google" id="ProtNLM"/>
    </source>
</evidence>
<dbReference type="Gene3D" id="3.30.70.1450">
    <property type="entry name" value="Regulator of K+ conductance, C-terminal domain"/>
    <property type="match status" value="1"/>
</dbReference>
<dbReference type="InterPro" id="IPR036721">
    <property type="entry name" value="RCK_C_sf"/>
</dbReference>
<evidence type="ECO:0000313" key="7">
    <source>
        <dbReference type="Proteomes" id="UP000050975"/>
    </source>
</evidence>
<keyword evidence="2" id="KW-0175">Coiled coil</keyword>
<dbReference type="Pfam" id="PF02080">
    <property type="entry name" value="TrkA_C"/>
    <property type="match status" value="1"/>
</dbReference>
<dbReference type="GO" id="GO:0008324">
    <property type="term" value="F:monoatomic cation transmembrane transporter activity"/>
    <property type="evidence" value="ECO:0007669"/>
    <property type="project" value="InterPro"/>
</dbReference>
<dbReference type="SUPFAM" id="SSF116726">
    <property type="entry name" value="TrkA C-terminal domain-like"/>
    <property type="match status" value="1"/>
</dbReference>
<evidence type="ECO:0000313" key="6">
    <source>
        <dbReference type="EMBL" id="KPL12567.1"/>
    </source>
</evidence>
<dbReference type="SUPFAM" id="SSF51735">
    <property type="entry name" value="NAD(P)-binding Rossmann-fold domains"/>
    <property type="match status" value="1"/>
</dbReference>
<dbReference type="AlphaFoldDB" id="A0A0S8JRY0"/>
<proteinExistence type="predicted"/>
<feature type="transmembrane region" description="Helical" evidence="3">
    <location>
        <begin position="31"/>
        <end position="50"/>
    </location>
</feature>
<evidence type="ECO:0000259" key="4">
    <source>
        <dbReference type="PROSITE" id="PS51201"/>
    </source>
</evidence>
<evidence type="ECO:0000256" key="3">
    <source>
        <dbReference type="SAM" id="Phobius"/>
    </source>
</evidence>
<dbReference type="InterPro" id="IPR036291">
    <property type="entry name" value="NAD(P)-bd_dom_sf"/>
</dbReference>
<evidence type="ECO:0000256" key="1">
    <source>
        <dbReference type="ARBA" id="ARBA00004651"/>
    </source>
</evidence>
<dbReference type="Pfam" id="PF02254">
    <property type="entry name" value="TrkA_N"/>
    <property type="match status" value="1"/>
</dbReference>
<sequence>MQKRILIFAALIIAIIVIGVFGYYFIESLSFIDALYMTVITISTVGFGEVRSLSNAGKIFTIILIVCGIAIITTGVSMIFTAILEGTFRDTLRRHRMAKRLEKIRGHFIICGFGQVGHDVIDEFTRAQEEFVIIEKHEERLDILQEKKSELLYVLGDATEDEILKKAGIERAKGIIAVTGSDTDNLYICLSARALNPRLRIIARVIESEAAAKVRKAGADYVFSPEKIGGVRLAAAALRPAVTSFLDTILKGEYYELMLDEVVVESQSPFVEKTLQETNISQDIGIIIPAIKSHKQEKLVFNPGPKTFNPGPKTKISAGDVLIVFGTPEQIRQLNKSCQR</sequence>
<reference evidence="6 7" key="1">
    <citation type="journal article" date="2015" name="Microbiome">
        <title>Genomic resolution of linkages in carbon, nitrogen, and sulfur cycling among widespread estuary sediment bacteria.</title>
        <authorList>
            <person name="Baker B.J."/>
            <person name="Lazar C.S."/>
            <person name="Teske A.P."/>
            <person name="Dick G.J."/>
        </authorList>
    </citation>
    <scope>NUCLEOTIDE SEQUENCE [LARGE SCALE GENOMIC DNA]</scope>
    <source>
        <strain evidence="6">SM1_77</strain>
    </source>
</reference>
<dbReference type="Pfam" id="PF07885">
    <property type="entry name" value="Ion_trans_2"/>
    <property type="match status" value="1"/>
</dbReference>
<dbReference type="PANTHER" id="PTHR43833">
    <property type="entry name" value="POTASSIUM CHANNEL PROTEIN 2-RELATED-RELATED"/>
    <property type="match status" value="1"/>
</dbReference>
<dbReference type="GO" id="GO:0005886">
    <property type="term" value="C:plasma membrane"/>
    <property type="evidence" value="ECO:0007669"/>
    <property type="project" value="UniProtKB-SubCell"/>
</dbReference>
<dbReference type="PROSITE" id="PS51202">
    <property type="entry name" value="RCK_C"/>
    <property type="match status" value="1"/>
</dbReference>
<dbReference type="PANTHER" id="PTHR43833:SF9">
    <property type="entry name" value="POTASSIUM CHANNEL PROTEIN YUGO-RELATED"/>
    <property type="match status" value="1"/>
</dbReference>
<keyword evidence="3" id="KW-1133">Transmembrane helix</keyword>
<dbReference type="InterPro" id="IPR050721">
    <property type="entry name" value="Trk_Ktr_HKT_K-transport"/>
</dbReference>
<organism evidence="6 7">
    <name type="scientific">candidate division WOR_3 bacterium SM1_77</name>
    <dbReference type="NCBI Taxonomy" id="1703778"/>
    <lineage>
        <taxon>Bacteria</taxon>
        <taxon>Bacteria division WOR-3</taxon>
    </lineage>
</organism>
<gene>
    <name evidence="6" type="ORF">AMJ74_06610</name>
</gene>
<evidence type="ECO:0000256" key="2">
    <source>
        <dbReference type="SAM" id="Coils"/>
    </source>
</evidence>
<dbReference type="InterPro" id="IPR003148">
    <property type="entry name" value="RCK_N"/>
</dbReference>
<dbReference type="Proteomes" id="UP000050975">
    <property type="component" value="Unassembled WGS sequence"/>
</dbReference>
<dbReference type="SUPFAM" id="SSF81324">
    <property type="entry name" value="Voltage-gated potassium channels"/>
    <property type="match status" value="1"/>
</dbReference>
<accession>A0A0S8JRY0</accession>
<dbReference type="InterPro" id="IPR006037">
    <property type="entry name" value="RCK_C"/>
</dbReference>
<evidence type="ECO:0000259" key="5">
    <source>
        <dbReference type="PROSITE" id="PS51202"/>
    </source>
</evidence>
<dbReference type="InterPro" id="IPR013099">
    <property type="entry name" value="K_chnl_dom"/>
</dbReference>
<feature type="transmembrane region" description="Helical" evidence="3">
    <location>
        <begin position="62"/>
        <end position="84"/>
    </location>
</feature>
<name>A0A0S8JRY0_UNCW3</name>
<feature type="domain" description="RCK N-terminal" evidence="4">
    <location>
        <begin position="105"/>
        <end position="223"/>
    </location>
</feature>
<dbReference type="Gene3D" id="1.10.287.70">
    <property type="match status" value="1"/>
</dbReference>
<dbReference type="PROSITE" id="PS51201">
    <property type="entry name" value="RCK_N"/>
    <property type="match status" value="1"/>
</dbReference>
<comment type="subcellular location">
    <subcellularLocation>
        <location evidence="1">Cell membrane</location>
        <topology evidence="1">Multi-pass membrane protein</topology>
    </subcellularLocation>
</comment>
<keyword evidence="3" id="KW-0472">Membrane</keyword>
<comment type="caution">
    <text evidence="6">The sequence shown here is derived from an EMBL/GenBank/DDBJ whole genome shotgun (WGS) entry which is preliminary data.</text>
</comment>
<dbReference type="GO" id="GO:0006813">
    <property type="term" value="P:potassium ion transport"/>
    <property type="evidence" value="ECO:0007669"/>
    <property type="project" value="InterPro"/>
</dbReference>
<dbReference type="PATRIC" id="fig|1703778.3.peg.239"/>
<feature type="transmembrane region" description="Helical" evidence="3">
    <location>
        <begin position="5"/>
        <end position="25"/>
    </location>
</feature>
<feature type="coiled-coil region" evidence="2">
    <location>
        <begin position="127"/>
        <end position="154"/>
    </location>
</feature>
<keyword evidence="3" id="KW-0812">Transmembrane</keyword>
<dbReference type="Gene3D" id="3.40.50.720">
    <property type="entry name" value="NAD(P)-binding Rossmann-like Domain"/>
    <property type="match status" value="1"/>
</dbReference>